<keyword evidence="1" id="KW-1133">Transmembrane helix</keyword>
<sequence length="177" mass="19395">MPSLFSPTKPDRPLRRLLIIMALLVASLFVLAFVVTFAGILLLAGIEHWQQRIACALTMTAMQALAATPADDYATEYDKCLTDTGGINNGTVEACSSAVDAKVKREMNAIYGRLHARLKAQSPGDADRLEDTQIAWLAYRNGQCSLATIYVGSPMHGYCPMMLNIQRLEELKEMAGQ</sequence>
<reference evidence="4" key="1">
    <citation type="submission" date="2019-03" db="EMBL/GenBank/DDBJ databases">
        <authorList>
            <person name="Danneels B."/>
        </authorList>
    </citation>
    <scope>NUCLEOTIDE SEQUENCE</scope>
</reference>
<dbReference type="EMBL" id="CAADIG010000025">
    <property type="protein sequence ID" value="VFR48367.1"/>
    <property type="molecule type" value="Genomic_DNA"/>
</dbReference>
<dbReference type="EMBL" id="CAADID010000007">
    <property type="protein sequence ID" value="VFR59318.1"/>
    <property type="molecule type" value="Genomic_DNA"/>
</dbReference>
<feature type="domain" description="Lysozyme inhibitor LprI-like N-terminal" evidence="2">
    <location>
        <begin position="92"/>
        <end position="171"/>
    </location>
</feature>
<proteinExistence type="predicted"/>
<organism evidence="4">
    <name type="scientific">plant metagenome</name>
    <dbReference type="NCBI Taxonomy" id="1297885"/>
    <lineage>
        <taxon>unclassified sequences</taxon>
        <taxon>metagenomes</taxon>
        <taxon>organismal metagenomes</taxon>
    </lineage>
</organism>
<gene>
    <name evidence="3" type="ORF">ANT2_2122</name>
    <name evidence="4" type="ORF">ANT3_2124</name>
</gene>
<evidence type="ECO:0000256" key="1">
    <source>
        <dbReference type="SAM" id="Phobius"/>
    </source>
</evidence>
<evidence type="ECO:0000259" key="2">
    <source>
        <dbReference type="Pfam" id="PF07007"/>
    </source>
</evidence>
<keyword evidence="1" id="KW-0812">Transmembrane</keyword>
<dbReference type="InterPro" id="IPR009739">
    <property type="entry name" value="LprI-like_N"/>
</dbReference>
<dbReference type="Gene3D" id="1.20.1270.180">
    <property type="match status" value="1"/>
</dbReference>
<feature type="transmembrane region" description="Helical" evidence="1">
    <location>
        <begin position="20"/>
        <end position="44"/>
    </location>
</feature>
<evidence type="ECO:0000313" key="4">
    <source>
        <dbReference type="EMBL" id="VFR59318.1"/>
    </source>
</evidence>
<name>A0A484S9N8_9ZZZZ</name>
<dbReference type="Pfam" id="PF07007">
    <property type="entry name" value="LprI"/>
    <property type="match status" value="1"/>
</dbReference>
<accession>A0A484S9N8</accession>
<dbReference type="AlphaFoldDB" id="A0A484S9N8"/>
<protein>
    <recommendedName>
        <fullName evidence="2">Lysozyme inhibitor LprI-like N-terminal domain-containing protein</fullName>
    </recommendedName>
</protein>
<keyword evidence="1" id="KW-0472">Membrane</keyword>
<evidence type="ECO:0000313" key="3">
    <source>
        <dbReference type="EMBL" id="VFR48367.1"/>
    </source>
</evidence>